<keyword evidence="3" id="KW-1185">Reference proteome</keyword>
<dbReference type="Proteomes" id="UP000238642">
    <property type="component" value="Unassembled WGS sequence"/>
</dbReference>
<feature type="transmembrane region" description="Helical" evidence="1">
    <location>
        <begin position="217"/>
        <end position="243"/>
    </location>
</feature>
<feature type="transmembrane region" description="Helical" evidence="1">
    <location>
        <begin position="104"/>
        <end position="125"/>
    </location>
</feature>
<evidence type="ECO:0000313" key="3">
    <source>
        <dbReference type="Proteomes" id="UP000238642"/>
    </source>
</evidence>
<evidence type="ECO:0000256" key="1">
    <source>
        <dbReference type="SAM" id="Phobius"/>
    </source>
</evidence>
<feature type="transmembrane region" description="Helical" evidence="1">
    <location>
        <begin position="149"/>
        <end position="170"/>
    </location>
</feature>
<feature type="transmembrane region" description="Helical" evidence="1">
    <location>
        <begin position="191"/>
        <end position="211"/>
    </location>
</feature>
<organism evidence="2 3">
    <name type="scientific">Sphingobacterium gobiense</name>
    <dbReference type="NCBI Taxonomy" id="1382456"/>
    <lineage>
        <taxon>Bacteria</taxon>
        <taxon>Pseudomonadati</taxon>
        <taxon>Bacteroidota</taxon>
        <taxon>Sphingobacteriia</taxon>
        <taxon>Sphingobacteriales</taxon>
        <taxon>Sphingobacteriaceae</taxon>
        <taxon>Sphingobacterium</taxon>
    </lineage>
</organism>
<protein>
    <recommendedName>
        <fullName evidence="4">Beta-carotene 15,15'-monooxygenase</fullName>
    </recommendedName>
</protein>
<comment type="caution">
    <text evidence="2">The sequence shown here is derived from an EMBL/GenBank/DDBJ whole genome shotgun (WGS) entry which is preliminary data.</text>
</comment>
<keyword evidence="1" id="KW-1133">Transmembrane helix</keyword>
<sequence>MLQHLKQSTFKANDVLMKAIGILKSHYFSIAGLCFLLFITSSLSSYLAFTLGDSSGSVVKGVLCFVFVTLFFGTQLVLIKRALLLAQGVEHTDFKDYIPSAKQFVNFLMGFILYSFLLGIVYLLSSTLSFPLLYLGADMETLSMEVNPFLTGLIMMFVLLRITFFPYFIVDKKHGLFRACRLSIALTKGNVINLLLLMLVVGTAYILQVSFEYLGYFIIAKIFSAVNTFVIIPSVSLVMAVAYHNMMKDYKGGDDPQLLKNII</sequence>
<gene>
    <name evidence="2" type="ORF">C5749_08655</name>
</gene>
<dbReference type="EMBL" id="PVBS01000001">
    <property type="protein sequence ID" value="PRD57253.1"/>
    <property type="molecule type" value="Genomic_DNA"/>
</dbReference>
<accession>A0A2S9JVI0</accession>
<evidence type="ECO:0000313" key="2">
    <source>
        <dbReference type="EMBL" id="PRD57253.1"/>
    </source>
</evidence>
<reference evidence="2 3" key="1">
    <citation type="submission" date="2018-02" db="EMBL/GenBank/DDBJ databases">
        <title>The draft genome of Sphingobacterium gobiense H7.</title>
        <authorList>
            <person name="Li L."/>
            <person name="Liu L."/>
            <person name="Zhang X."/>
            <person name="Wang T."/>
            <person name="Liang L."/>
        </authorList>
    </citation>
    <scope>NUCLEOTIDE SEQUENCE [LARGE SCALE GENOMIC DNA]</scope>
    <source>
        <strain evidence="2 3">ACCC 05757</strain>
    </source>
</reference>
<dbReference type="AlphaFoldDB" id="A0A2S9JVI0"/>
<proteinExistence type="predicted"/>
<keyword evidence="1" id="KW-0472">Membrane</keyword>
<name>A0A2S9JVI0_9SPHI</name>
<keyword evidence="1" id="KW-0812">Transmembrane</keyword>
<evidence type="ECO:0008006" key="4">
    <source>
        <dbReference type="Google" id="ProtNLM"/>
    </source>
</evidence>
<feature type="transmembrane region" description="Helical" evidence="1">
    <location>
        <begin position="27"/>
        <end position="52"/>
    </location>
</feature>
<feature type="transmembrane region" description="Helical" evidence="1">
    <location>
        <begin position="58"/>
        <end position="79"/>
    </location>
</feature>